<dbReference type="InterPro" id="IPR050180">
    <property type="entry name" value="RNR_Ribonuclease"/>
</dbReference>
<dbReference type="AlphaFoldDB" id="A0A848G6F7"/>
<dbReference type="EMBL" id="JABBGA010000010">
    <property type="protein sequence ID" value="NML26772.1"/>
    <property type="molecule type" value="Genomic_DNA"/>
</dbReference>
<dbReference type="PANTHER" id="PTHR23355">
    <property type="entry name" value="RIBONUCLEASE"/>
    <property type="match status" value="1"/>
</dbReference>
<evidence type="ECO:0000256" key="1">
    <source>
        <dbReference type="SAM" id="MobiDB-lite"/>
    </source>
</evidence>
<dbReference type="GO" id="GO:0005829">
    <property type="term" value="C:cytosol"/>
    <property type="evidence" value="ECO:0007669"/>
    <property type="project" value="TreeGrafter"/>
</dbReference>
<dbReference type="GO" id="GO:0004540">
    <property type="term" value="F:RNA nuclease activity"/>
    <property type="evidence" value="ECO:0007669"/>
    <property type="project" value="InterPro"/>
</dbReference>
<reference evidence="3 4" key="1">
    <citation type="submission" date="2020-04" db="EMBL/GenBank/DDBJ databases">
        <title>Zoogloea sp. G-4-1-14 isolated from soil.</title>
        <authorList>
            <person name="Dahal R.H."/>
        </authorList>
    </citation>
    <scope>NUCLEOTIDE SEQUENCE [LARGE SCALE GENOMIC DNA]</scope>
    <source>
        <strain evidence="3 4">G-4-1-14</strain>
    </source>
</reference>
<evidence type="ECO:0000313" key="4">
    <source>
        <dbReference type="Proteomes" id="UP000580043"/>
    </source>
</evidence>
<dbReference type="SUPFAM" id="SSF50249">
    <property type="entry name" value="Nucleic acid-binding proteins"/>
    <property type="match status" value="1"/>
</dbReference>
<proteinExistence type="predicted"/>
<keyword evidence="4" id="KW-1185">Reference proteome</keyword>
<dbReference type="InterPro" id="IPR012340">
    <property type="entry name" value="NA-bd_OB-fold"/>
</dbReference>
<dbReference type="Pfam" id="PF00773">
    <property type="entry name" value="RNB"/>
    <property type="match status" value="2"/>
</dbReference>
<name>A0A848G6F7_9RHOO</name>
<dbReference type="SMART" id="SM00955">
    <property type="entry name" value="RNB"/>
    <property type="match status" value="1"/>
</dbReference>
<accession>A0A848G6F7</accession>
<dbReference type="GO" id="GO:0003723">
    <property type="term" value="F:RNA binding"/>
    <property type="evidence" value="ECO:0007669"/>
    <property type="project" value="InterPro"/>
</dbReference>
<organism evidence="3 4">
    <name type="scientific">Zoogloea dura</name>
    <dbReference type="NCBI Taxonomy" id="2728840"/>
    <lineage>
        <taxon>Bacteria</taxon>
        <taxon>Pseudomonadati</taxon>
        <taxon>Pseudomonadota</taxon>
        <taxon>Betaproteobacteria</taxon>
        <taxon>Rhodocyclales</taxon>
        <taxon>Zoogloeaceae</taxon>
        <taxon>Zoogloea</taxon>
    </lineage>
</organism>
<sequence length="655" mass="72114">MNLLFEEDGAFKTGTILTDNDASLQVETPYGKRLKLKSKDVLMRFAQPSAGELLERAEAEAEGLDTEFLWEVCGDDEFGFAEFAQEYFGHTPNTVESTAVLLRLHAAPIYFHRKGRGRFRKAPAEILQAALAGLEKKRQQAAAIERMRDELLAGRLPEELRPLVRQLLYKPDRNRLETKALEAACAENGKSPARLLLDCGALASSHELHFDRFLFEYFAAGTDFPAVDEPVEPADLPLAAVRAFSIDDAATTEIDDAFSVTPTDTGWSVGIHIAAPGLGFGRGSGLDGIARERLSTVYMPGNKITMLPDHIVGRFTLGEGRDCPALSLYLEVSRDLIVTGNRSCIERVPVVANLRHHDIEPVFNETTLADGGPDFPWKTELTLLWELATVLEAGRGKPAANQNLVDYNFNVDWNVVTEDGPGRIEIGRRPRGSPLDKLVAELMIAANSTWGKALADAGIPALYRAQTGGKVRMTTAAAPHEGLGVDCYAWSSSPLRRYVDLVNQWQLIAWLQGSTPTFPPKSAELIAAMRDFELTYAAYAEFQRGMERYWCLRWLRQAGHPSMSARVLRESLVRLENIPLIFKVPSMPTLPPGTRVQLSIDSTDLIDVEVRATYQETLAATGNEQPVEEEDMPELAATETPEAPPAAETPAAEAS</sequence>
<dbReference type="InterPro" id="IPR001900">
    <property type="entry name" value="RNase_II/R"/>
</dbReference>
<dbReference type="PANTHER" id="PTHR23355:SF9">
    <property type="entry name" value="DIS3-LIKE EXONUCLEASE 2"/>
    <property type="match status" value="1"/>
</dbReference>
<evidence type="ECO:0000313" key="3">
    <source>
        <dbReference type="EMBL" id="NML26772.1"/>
    </source>
</evidence>
<comment type="caution">
    <text evidence="3">The sequence shown here is derived from an EMBL/GenBank/DDBJ whole genome shotgun (WGS) entry which is preliminary data.</text>
</comment>
<feature type="compositionally biased region" description="Low complexity" evidence="1">
    <location>
        <begin position="634"/>
        <end position="655"/>
    </location>
</feature>
<feature type="region of interest" description="Disordered" evidence="1">
    <location>
        <begin position="619"/>
        <end position="655"/>
    </location>
</feature>
<gene>
    <name evidence="3" type="ORF">HHL15_13535</name>
</gene>
<dbReference type="GO" id="GO:0006402">
    <property type="term" value="P:mRNA catabolic process"/>
    <property type="evidence" value="ECO:0007669"/>
    <property type="project" value="TreeGrafter"/>
</dbReference>
<feature type="domain" description="RNB" evidence="2">
    <location>
        <begin position="235"/>
        <end position="513"/>
    </location>
</feature>
<evidence type="ECO:0000259" key="2">
    <source>
        <dbReference type="SMART" id="SM00955"/>
    </source>
</evidence>
<protein>
    <submittedName>
        <fullName evidence="3">RNB domain-containing ribonuclease</fullName>
    </submittedName>
</protein>
<dbReference type="RefSeq" id="WP_169146318.1">
    <property type="nucleotide sequence ID" value="NZ_JABBGA010000010.1"/>
</dbReference>
<dbReference type="Proteomes" id="UP000580043">
    <property type="component" value="Unassembled WGS sequence"/>
</dbReference>